<feature type="region of interest" description="Disordered" evidence="1">
    <location>
        <begin position="45"/>
        <end position="69"/>
    </location>
</feature>
<dbReference type="Proteomes" id="UP000095591">
    <property type="component" value="Unassembled WGS sequence"/>
</dbReference>
<sequence length="133" mass="15199">MNNVLIYFCANVQILIRPGTIVFTKSDLTPGEKRRISPRFDRAPDVSPVFLQDSTTRPARGPIFLQDSTAHPTRAPYFSKIRPRTRREVPHFSKIRPRTRRGRDIWEIFNPRISGSSPIPIGTQPSHPSIPRA</sequence>
<organism evidence="2 3">
    <name type="scientific">Parabacteroides distasonis</name>
    <dbReference type="NCBI Taxonomy" id="823"/>
    <lineage>
        <taxon>Bacteria</taxon>
        <taxon>Pseudomonadati</taxon>
        <taxon>Bacteroidota</taxon>
        <taxon>Bacteroidia</taxon>
        <taxon>Bacteroidales</taxon>
        <taxon>Tannerellaceae</taxon>
        <taxon>Parabacteroides</taxon>
    </lineage>
</organism>
<accession>A0A173R2J1</accession>
<name>A0A173R2J1_PARDI</name>
<protein>
    <submittedName>
        <fullName evidence="2">Uncharacterized protein</fullName>
    </submittedName>
</protein>
<reference evidence="2 3" key="1">
    <citation type="submission" date="2015-09" db="EMBL/GenBank/DDBJ databases">
        <authorList>
            <consortium name="Pathogen Informatics"/>
        </authorList>
    </citation>
    <scope>NUCLEOTIDE SEQUENCE [LARGE SCALE GENOMIC DNA]</scope>
    <source>
        <strain evidence="2 3">2789STDY5608872</strain>
    </source>
</reference>
<proteinExistence type="predicted"/>
<dbReference type="EMBL" id="CYXP01000001">
    <property type="protein sequence ID" value="CUM72110.1"/>
    <property type="molecule type" value="Genomic_DNA"/>
</dbReference>
<dbReference type="AlphaFoldDB" id="A0A173R2J1"/>
<evidence type="ECO:0000313" key="2">
    <source>
        <dbReference type="EMBL" id="CUM72110.1"/>
    </source>
</evidence>
<gene>
    <name evidence="2" type="ORF">ERS852429_00201</name>
</gene>
<evidence type="ECO:0000313" key="3">
    <source>
        <dbReference type="Proteomes" id="UP000095591"/>
    </source>
</evidence>
<evidence type="ECO:0000256" key="1">
    <source>
        <dbReference type="SAM" id="MobiDB-lite"/>
    </source>
</evidence>